<dbReference type="EMBL" id="VFPA01000003">
    <property type="protein sequence ID" value="TQM10000.1"/>
    <property type="molecule type" value="Genomic_DNA"/>
</dbReference>
<accession>A0A543DKY3</accession>
<dbReference type="InterPro" id="IPR036390">
    <property type="entry name" value="WH_DNA-bd_sf"/>
</dbReference>
<dbReference type="PANTHER" id="PTHR33164">
    <property type="entry name" value="TRANSCRIPTIONAL REGULATOR, MARR FAMILY"/>
    <property type="match status" value="1"/>
</dbReference>
<proteinExistence type="predicted"/>
<dbReference type="AlphaFoldDB" id="A0A543DKY3"/>
<protein>
    <submittedName>
        <fullName evidence="2">MarR family transcriptional regulator</fullName>
    </submittedName>
</protein>
<keyword evidence="3" id="KW-1185">Reference proteome</keyword>
<dbReference type="Proteomes" id="UP000315677">
    <property type="component" value="Unassembled WGS sequence"/>
</dbReference>
<evidence type="ECO:0000313" key="3">
    <source>
        <dbReference type="Proteomes" id="UP000315677"/>
    </source>
</evidence>
<dbReference type="PANTHER" id="PTHR33164:SF57">
    <property type="entry name" value="MARR-FAMILY TRANSCRIPTIONAL REGULATOR"/>
    <property type="match status" value="1"/>
</dbReference>
<reference evidence="2 3" key="1">
    <citation type="submission" date="2019-06" db="EMBL/GenBank/DDBJ databases">
        <title>Sequencing the genomes of 1000 actinobacteria strains.</title>
        <authorList>
            <person name="Klenk H.-P."/>
        </authorList>
    </citation>
    <scope>NUCLEOTIDE SEQUENCE [LARGE SCALE GENOMIC DNA]</scope>
    <source>
        <strain evidence="2 3">DSM 45301</strain>
    </source>
</reference>
<dbReference type="InterPro" id="IPR039422">
    <property type="entry name" value="MarR/SlyA-like"/>
</dbReference>
<dbReference type="PROSITE" id="PS50995">
    <property type="entry name" value="HTH_MARR_2"/>
    <property type="match status" value="1"/>
</dbReference>
<dbReference type="SMART" id="SM00347">
    <property type="entry name" value="HTH_MARR"/>
    <property type="match status" value="1"/>
</dbReference>
<evidence type="ECO:0000259" key="1">
    <source>
        <dbReference type="PROSITE" id="PS50995"/>
    </source>
</evidence>
<dbReference type="InterPro" id="IPR000835">
    <property type="entry name" value="HTH_MarR-typ"/>
</dbReference>
<gene>
    <name evidence="2" type="ORF">FB558_5780</name>
</gene>
<dbReference type="GO" id="GO:0003700">
    <property type="term" value="F:DNA-binding transcription factor activity"/>
    <property type="evidence" value="ECO:0007669"/>
    <property type="project" value="InterPro"/>
</dbReference>
<dbReference type="Pfam" id="PF12802">
    <property type="entry name" value="MarR_2"/>
    <property type="match status" value="1"/>
</dbReference>
<sequence length="182" mass="18887">MHQMRGAYYHPMADRLGQILGVTALAVMDRLRAGVAAGAAIGEVEAGAVVHVQAWPGGSVGDLAGVVGLSQPATVRLVDRLVDQGLLRREAGRDRRTVALVVTEAGSRAADAVLAARAEVLAPLLAELSGSERATLERLLGQVAAGLAADRPGAVRVCRLCDRDACTSGPGCPLEHTTRARR</sequence>
<dbReference type="SUPFAM" id="SSF46785">
    <property type="entry name" value="Winged helix' DNA-binding domain"/>
    <property type="match status" value="1"/>
</dbReference>
<comment type="caution">
    <text evidence="2">The sequence shown here is derived from an EMBL/GenBank/DDBJ whole genome shotgun (WGS) entry which is preliminary data.</text>
</comment>
<evidence type="ECO:0000313" key="2">
    <source>
        <dbReference type="EMBL" id="TQM10000.1"/>
    </source>
</evidence>
<organism evidence="2 3">
    <name type="scientific">Pseudonocardia kunmingensis</name>
    <dbReference type="NCBI Taxonomy" id="630975"/>
    <lineage>
        <taxon>Bacteria</taxon>
        <taxon>Bacillati</taxon>
        <taxon>Actinomycetota</taxon>
        <taxon>Actinomycetes</taxon>
        <taxon>Pseudonocardiales</taxon>
        <taxon>Pseudonocardiaceae</taxon>
        <taxon>Pseudonocardia</taxon>
    </lineage>
</organism>
<feature type="domain" description="HTH marR-type" evidence="1">
    <location>
        <begin position="13"/>
        <end position="145"/>
    </location>
</feature>
<name>A0A543DKY3_9PSEU</name>
<dbReference type="Gene3D" id="1.10.10.10">
    <property type="entry name" value="Winged helix-like DNA-binding domain superfamily/Winged helix DNA-binding domain"/>
    <property type="match status" value="1"/>
</dbReference>
<dbReference type="GO" id="GO:0006950">
    <property type="term" value="P:response to stress"/>
    <property type="evidence" value="ECO:0007669"/>
    <property type="project" value="TreeGrafter"/>
</dbReference>
<dbReference type="InterPro" id="IPR036388">
    <property type="entry name" value="WH-like_DNA-bd_sf"/>
</dbReference>